<accession>A0AAX3WBG6</accession>
<dbReference type="AlphaFoldDB" id="A0AAX3WBG6"/>
<reference evidence="3" key="1">
    <citation type="journal article" date="2022" name="Biotechnol. Bioprocess Eng.">
        <title>Pan-genome Analysis Reveals Comparative Genomic Features of Central Metabolic Pathways in Methylorubrum extorquens.</title>
        <authorList>
            <person name="Lee G.M."/>
            <person name="Scott-Nevros Z.K."/>
            <person name="Lee S.-M."/>
            <person name="Kim D."/>
        </authorList>
    </citation>
    <scope>NUCLEOTIDE SEQUENCE</scope>
    <source>
        <strain evidence="3">ATCC 55366</strain>
    </source>
</reference>
<name>A0AAX3WBG6_METEX</name>
<evidence type="ECO:0000256" key="2">
    <source>
        <dbReference type="SAM" id="Phobius"/>
    </source>
</evidence>
<evidence type="ECO:0000313" key="3">
    <source>
        <dbReference type="EMBL" id="WHQ68638.1"/>
    </source>
</evidence>
<evidence type="ECO:0000256" key="1">
    <source>
        <dbReference type="SAM" id="MobiDB-lite"/>
    </source>
</evidence>
<dbReference type="RefSeq" id="WP_283535243.1">
    <property type="nucleotide sequence ID" value="NZ_CP073633.1"/>
</dbReference>
<organism evidence="3 4">
    <name type="scientific">Methylorubrum extorquens</name>
    <name type="common">Methylobacterium dichloromethanicum</name>
    <name type="synonym">Methylobacterium extorquens</name>
    <dbReference type="NCBI Taxonomy" id="408"/>
    <lineage>
        <taxon>Bacteria</taxon>
        <taxon>Pseudomonadati</taxon>
        <taxon>Pseudomonadota</taxon>
        <taxon>Alphaproteobacteria</taxon>
        <taxon>Hyphomicrobiales</taxon>
        <taxon>Methylobacteriaceae</taxon>
        <taxon>Methylorubrum</taxon>
    </lineage>
</organism>
<sequence>MISLLLSIVTTPFGIGGGLLALAAVAALVILPTIGRHVALVLAPCVLLFLAMGYVERLHGEVAALTAKADGEARRADAAEAAARANADMANANAAAAQRAEADSRRAADAYQADAAAARSDRNEIDLARRAAALAARACPTAGDPGRRVSEDDELSPSMRAAMDALRAKGTRP</sequence>
<feature type="transmembrane region" description="Helical" evidence="2">
    <location>
        <begin position="6"/>
        <end position="31"/>
    </location>
</feature>
<protein>
    <submittedName>
        <fullName evidence="3">Uncharacterized protein</fullName>
    </submittedName>
</protein>
<feature type="region of interest" description="Disordered" evidence="1">
    <location>
        <begin position="138"/>
        <end position="173"/>
    </location>
</feature>
<evidence type="ECO:0000313" key="4">
    <source>
        <dbReference type="Proteomes" id="UP001223720"/>
    </source>
</evidence>
<gene>
    <name evidence="3" type="ORF">KEC54_20045</name>
</gene>
<dbReference type="EMBL" id="CP073633">
    <property type="protein sequence ID" value="WHQ68638.1"/>
    <property type="molecule type" value="Genomic_DNA"/>
</dbReference>
<keyword evidence="2" id="KW-0812">Transmembrane</keyword>
<proteinExistence type="predicted"/>
<feature type="transmembrane region" description="Helical" evidence="2">
    <location>
        <begin position="38"/>
        <end position="55"/>
    </location>
</feature>
<dbReference type="Proteomes" id="UP001223720">
    <property type="component" value="Chromosome"/>
</dbReference>
<keyword evidence="2" id="KW-0472">Membrane</keyword>
<keyword evidence="2" id="KW-1133">Transmembrane helix</keyword>